<dbReference type="Proteomes" id="UP000295680">
    <property type="component" value="Unassembled WGS sequence"/>
</dbReference>
<feature type="region of interest" description="Disordered" evidence="1">
    <location>
        <begin position="97"/>
        <end position="117"/>
    </location>
</feature>
<accession>A0A4R2JUN8</accession>
<comment type="caution">
    <text evidence="2">The sequence shown here is derived from an EMBL/GenBank/DDBJ whole genome shotgun (WGS) entry which is preliminary data.</text>
</comment>
<evidence type="ECO:0000256" key="1">
    <source>
        <dbReference type="SAM" id="MobiDB-lite"/>
    </source>
</evidence>
<evidence type="ECO:0000313" key="3">
    <source>
        <dbReference type="Proteomes" id="UP000295680"/>
    </source>
</evidence>
<dbReference type="InterPro" id="IPR014710">
    <property type="entry name" value="RmlC-like_jellyroll"/>
</dbReference>
<gene>
    <name evidence="2" type="ORF">EV192_103324</name>
</gene>
<proteinExistence type="predicted"/>
<dbReference type="Gene3D" id="2.60.120.10">
    <property type="entry name" value="Jelly Rolls"/>
    <property type="match status" value="1"/>
</dbReference>
<dbReference type="EMBL" id="SLWS01000003">
    <property type="protein sequence ID" value="TCO60749.1"/>
    <property type="molecule type" value="Genomic_DNA"/>
</dbReference>
<organism evidence="2 3">
    <name type="scientific">Actinocrispum wychmicini</name>
    <dbReference type="NCBI Taxonomy" id="1213861"/>
    <lineage>
        <taxon>Bacteria</taxon>
        <taxon>Bacillati</taxon>
        <taxon>Actinomycetota</taxon>
        <taxon>Actinomycetes</taxon>
        <taxon>Pseudonocardiales</taxon>
        <taxon>Pseudonocardiaceae</taxon>
        <taxon>Actinocrispum</taxon>
    </lineage>
</organism>
<reference evidence="2 3" key="1">
    <citation type="submission" date="2019-03" db="EMBL/GenBank/DDBJ databases">
        <title>Genomic Encyclopedia of Type Strains, Phase IV (KMG-IV): sequencing the most valuable type-strain genomes for metagenomic binning, comparative biology and taxonomic classification.</title>
        <authorList>
            <person name="Goeker M."/>
        </authorList>
    </citation>
    <scope>NUCLEOTIDE SEQUENCE [LARGE SCALE GENOMIC DNA]</scope>
    <source>
        <strain evidence="2 3">DSM 45934</strain>
    </source>
</reference>
<keyword evidence="3" id="KW-1185">Reference proteome</keyword>
<name>A0A4R2JUN8_9PSEU</name>
<protein>
    <recommendedName>
        <fullName evidence="4">Cytoplasmic protein</fullName>
    </recommendedName>
</protein>
<dbReference type="AlphaFoldDB" id="A0A4R2JUN8"/>
<dbReference type="OrthoDB" id="7060081at2"/>
<evidence type="ECO:0000313" key="2">
    <source>
        <dbReference type="EMBL" id="TCO60749.1"/>
    </source>
</evidence>
<evidence type="ECO:0008006" key="4">
    <source>
        <dbReference type="Google" id="ProtNLM"/>
    </source>
</evidence>
<dbReference type="RefSeq" id="WP_132115961.1">
    <property type="nucleotide sequence ID" value="NZ_SLWS01000003.1"/>
</dbReference>
<dbReference type="InterPro" id="IPR011051">
    <property type="entry name" value="RmlC_Cupin_sf"/>
</dbReference>
<dbReference type="SUPFAM" id="SSF51182">
    <property type="entry name" value="RmlC-like cupins"/>
    <property type="match status" value="1"/>
</dbReference>
<sequence length="117" mass="13144">MRDNDPLVTNPELYTLIFENDRVRVLRYLDHPGDRTAPHSHPDSVMVTLSDFTRRITAGEREVEVDLPAGQARWVAAQQHAGENIGTSRTHSIFIELKEPQPAHLTTPIDTIGPTSH</sequence>